<name>A0A419I4U1_9PSEU</name>
<dbReference type="PANTHER" id="PTHR34512">
    <property type="entry name" value="CELL SURFACE PROTEIN"/>
    <property type="match status" value="1"/>
</dbReference>
<comment type="caution">
    <text evidence="3">The sequence shown here is derived from an EMBL/GenBank/DDBJ whole genome shotgun (WGS) entry which is preliminary data.</text>
</comment>
<dbReference type="Gene3D" id="2.130.10.10">
    <property type="entry name" value="YVTN repeat-like/Quinoprotein amine dehydrogenase"/>
    <property type="match status" value="2"/>
</dbReference>
<gene>
    <name evidence="3" type="ORF">D5S19_13775</name>
</gene>
<dbReference type="InterPro" id="IPR002372">
    <property type="entry name" value="PQQ_rpt_dom"/>
</dbReference>
<evidence type="ECO:0000313" key="4">
    <source>
        <dbReference type="Proteomes" id="UP000285112"/>
    </source>
</evidence>
<evidence type="ECO:0000313" key="3">
    <source>
        <dbReference type="EMBL" id="RJQ85452.1"/>
    </source>
</evidence>
<feature type="domain" description="Pyrrolo-quinoline quinone repeat" evidence="2">
    <location>
        <begin position="38"/>
        <end position="136"/>
    </location>
</feature>
<dbReference type="Pfam" id="PF13360">
    <property type="entry name" value="PQQ_2"/>
    <property type="match status" value="1"/>
</dbReference>
<dbReference type="AlphaFoldDB" id="A0A419I4U1"/>
<feature type="compositionally biased region" description="Basic residues" evidence="1">
    <location>
        <begin position="17"/>
        <end position="26"/>
    </location>
</feature>
<keyword evidence="4" id="KW-1185">Reference proteome</keyword>
<dbReference type="PANTHER" id="PTHR34512:SF30">
    <property type="entry name" value="OUTER MEMBRANE PROTEIN ASSEMBLY FACTOR BAMB"/>
    <property type="match status" value="1"/>
</dbReference>
<dbReference type="InterPro" id="IPR011047">
    <property type="entry name" value="Quinoprotein_ADH-like_sf"/>
</dbReference>
<organism evidence="3 4">
    <name type="scientific">Amycolatopsis panacis</name>
    <dbReference type="NCBI Taxonomy" id="2340917"/>
    <lineage>
        <taxon>Bacteria</taxon>
        <taxon>Bacillati</taxon>
        <taxon>Actinomycetota</taxon>
        <taxon>Actinomycetes</taxon>
        <taxon>Pseudonocardiales</taxon>
        <taxon>Pseudonocardiaceae</taxon>
        <taxon>Amycolatopsis</taxon>
    </lineage>
</organism>
<evidence type="ECO:0000259" key="2">
    <source>
        <dbReference type="Pfam" id="PF13360"/>
    </source>
</evidence>
<reference evidence="3 4" key="1">
    <citation type="submission" date="2018-09" db="EMBL/GenBank/DDBJ databases">
        <title>YIM PH 21725 draft genome.</title>
        <authorList>
            <person name="Miao C."/>
        </authorList>
    </citation>
    <scope>NUCLEOTIDE SEQUENCE [LARGE SCALE GENOMIC DNA]</scope>
    <source>
        <strain evidence="4">YIM PH21725</strain>
    </source>
</reference>
<accession>A0A419I4U1</accession>
<proteinExistence type="predicted"/>
<sequence>MRRRGRPRPGPGGRVRSLGRPRRGGCRRAGLPRGDHLTVALDPATGKTLWTRKAYSGASVHGDTLVGVDYTTAESYKVQALALDVVTGQQKWIVQSSRSLAFVSADPALVVIKQKNNEHGDSFLVFLDPATGAEKARLAGPQSVFGSSPDYGDCFYDEQSALICGSDGVLTGYDAATGQKLWSLPDKATNRVAPDVTVAWHGLLYGDTQGGKPIALDAKTGKDVSTEVGVTPWWVSKYAAIGVSDSGEPMAYPVTK</sequence>
<dbReference type="SUPFAM" id="SSF50998">
    <property type="entry name" value="Quinoprotein alcohol dehydrogenase-like"/>
    <property type="match status" value="1"/>
</dbReference>
<feature type="region of interest" description="Disordered" evidence="1">
    <location>
        <begin position="1"/>
        <end position="33"/>
    </location>
</feature>
<dbReference type="InterPro" id="IPR015943">
    <property type="entry name" value="WD40/YVTN_repeat-like_dom_sf"/>
</dbReference>
<dbReference type="EMBL" id="QZFV01000078">
    <property type="protein sequence ID" value="RJQ85452.1"/>
    <property type="molecule type" value="Genomic_DNA"/>
</dbReference>
<protein>
    <recommendedName>
        <fullName evidence="2">Pyrrolo-quinoline quinone repeat domain-containing protein</fullName>
    </recommendedName>
</protein>
<dbReference type="Proteomes" id="UP000285112">
    <property type="component" value="Unassembled WGS sequence"/>
</dbReference>
<evidence type="ECO:0000256" key="1">
    <source>
        <dbReference type="SAM" id="MobiDB-lite"/>
    </source>
</evidence>